<protein>
    <submittedName>
        <fullName evidence="1">Uncharacterized protein</fullName>
    </submittedName>
</protein>
<proteinExistence type="predicted"/>
<gene>
    <name evidence="1" type="ORF">DFP86_11059</name>
</gene>
<organism evidence="1 2">
    <name type="scientific">Paludibacterium purpuratum</name>
    <dbReference type="NCBI Taxonomy" id="1144873"/>
    <lineage>
        <taxon>Bacteria</taxon>
        <taxon>Pseudomonadati</taxon>
        <taxon>Pseudomonadota</taxon>
        <taxon>Betaproteobacteria</taxon>
        <taxon>Neisseriales</taxon>
        <taxon>Chromobacteriaceae</taxon>
        <taxon>Paludibacterium</taxon>
    </lineage>
</organism>
<dbReference type="Proteomes" id="UP000295611">
    <property type="component" value="Unassembled WGS sequence"/>
</dbReference>
<evidence type="ECO:0000313" key="1">
    <source>
        <dbReference type="EMBL" id="TDR76633.1"/>
    </source>
</evidence>
<keyword evidence="2" id="KW-1185">Reference proteome</keyword>
<evidence type="ECO:0000313" key="2">
    <source>
        <dbReference type="Proteomes" id="UP000295611"/>
    </source>
</evidence>
<dbReference type="EMBL" id="SNZP01000010">
    <property type="protein sequence ID" value="TDR76633.1"/>
    <property type="molecule type" value="Genomic_DNA"/>
</dbReference>
<comment type="caution">
    <text evidence="1">The sequence shown here is derived from an EMBL/GenBank/DDBJ whole genome shotgun (WGS) entry which is preliminary data.</text>
</comment>
<accession>A0A4R7B3N6</accession>
<reference evidence="1 2" key="1">
    <citation type="submission" date="2019-03" db="EMBL/GenBank/DDBJ databases">
        <title>Genomic Encyclopedia of Type Strains, Phase III (KMG-III): the genomes of soil and plant-associated and newly described type strains.</title>
        <authorList>
            <person name="Whitman W."/>
        </authorList>
    </citation>
    <scope>NUCLEOTIDE SEQUENCE [LARGE SCALE GENOMIC DNA]</scope>
    <source>
        <strain evidence="1 2">CECT 8976</strain>
    </source>
</reference>
<dbReference type="AlphaFoldDB" id="A0A4R7B3N6"/>
<name>A0A4R7B3N6_9NEIS</name>
<sequence>MMQIKYLKIIDMSEGMGVSGAIRHPARGVSLAAQVGACAGKIDLA</sequence>